<reference evidence="8" key="1">
    <citation type="submission" date="2018-05" db="EMBL/GenBank/DDBJ databases">
        <authorList>
            <person name="Lanie J.A."/>
            <person name="Ng W.-L."/>
            <person name="Kazmierczak K.M."/>
            <person name="Andrzejewski T.M."/>
            <person name="Davidsen T.M."/>
            <person name="Wayne K.J."/>
            <person name="Tettelin H."/>
            <person name="Glass J.I."/>
            <person name="Rusch D."/>
            <person name="Podicherti R."/>
            <person name="Tsui H.-C.T."/>
            <person name="Winkler M.E."/>
        </authorList>
    </citation>
    <scope>NUCLEOTIDE SEQUENCE</scope>
</reference>
<dbReference type="GO" id="GO:0010181">
    <property type="term" value="F:FMN binding"/>
    <property type="evidence" value="ECO:0007669"/>
    <property type="project" value="TreeGrafter"/>
</dbReference>
<dbReference type="GO" id="GO:0009073">
    <property type="term" value="P:aromatic amino acid family biosynthetic process"/>
    <property type="evidence" value="ECO:0007669"/>
    <property type="project" value="UniProtKB-KW"/>
</dbReference>
<proteinExistence type="inferred from homology"/>
<evidence type="ECO:0000256" key="5">
    <source>
        <dbReference type="ARBA" id="ARBA00023141"/>
    </source>
</evidence>
<name>A0A381UN61_9ZZZZ</name>
<evidence type="ECO:0000256" key="7">
    <source>
        <dbReference type="SAM" id="MobiDB-lite"/>
    </source>
</evidence>
<dbReference type="GO" id="GO:0004107">
    <property type="term" value="F:chorismate synthase activity"/>
    <property type="evidence" value="ECO:0007669"/>
    <property type="project" value="UniProtKB-EC"/>
</dbReference>
<dbReference type="PROSITE" id="PS00789">
    <property type="entry name" value="CHORISMATE_SYNTHASE_3"/>
    <property type="match status" value="1"/>
</dbReference>
<feature type="region of interest" description="Disordered" evidence="7">
    <location>
        <begin position="43"/>
        <end position="72"/>
    </location>
</feature>
<sequence>MSKRSEADECEILSGVYQGKATGWPILMLTRNSDARPSDYSFLPDQPRPGHADMVEAVRSGGSNDPRGGGSQSARLTYGLVASGSQVKALLDQAGWSCRAHLHSVGEVTAKPLFELERNGALDPSSEMGRLNCLDSESVIEMSNLIESVRKNRDTIGSSVELLIEGLPIGVGEPWFDGIEPALARGLMAIPGARAVEFSSGVRASIMRGSEHNDAWLPSDSGPIPEGADEAQADGALGGRSTSAPISARVHFKPPSSLPQEQFTLHLPSNEVQSLKVSGRHDPVIGPRAAPVVESVAMLVVTDLGMLGGYIGTD</sequence>
<evidence type="ECO:0000256" key="4">
    <source>
        <dbReference type="ARBA" id="ARBA00022605"/>
    </source>
</evidence>
<dbReference type="Pfam" id="PF01264">
    <property type="entry name" value="Chorismate_synt"/>
    <property type="match status" value="1"/>
</dbReference>
<dbReference type="UniPathway" id="UPA00053">
    <property type="reaction ID" value="UER00090"/>
</dbReference>
<keyword evidence="5" id="KW-0057">Aromatic amino acid biosynthesis</keyword>
<dbReference type="PANTHER" id="PTHR21085:SF0">
    <property type="entry name" value="CHORISMATE SYNTHASE"/>
    <property type="match status" value="1"/>
</dbReference>
<dbReference type="AlphaFoldDB" id="A0A381UN61"/>
<dbReference type="Gene3D" id="3.60.150.10">
    <property type="entry name" value="Chorismate synthase AroC"/>
    <property type="match status" value="1"/>
</dbReference>
<dbReference type="InterPro" id="IPR000453">
    <property type="entry name" value="Chorismate_synth"/>
</dbReference>
<evidence type="ECO:0000256" key="3">
    <source>
        <dbReference type="ARBA" id="ARBA00013036"/>
    </source>
</evidence>
<accession>A0A381UN61</accession>
<feature type="region of interest" description="Disordered" evidence="7">
    <location>
        <begin position="213"/>
        <end position="242"/>
    </location>
</feature>
<keyword evidence="6" id="KW-0456">Lyase</keyword>
<protein>
    <recommendedName>
        <fullName evidence="3">chorismate synthase</fullName>
        <ecNumber evidence="3">4.2.3.5</ecNumber>
    </recommendedName>
</protein>
<organism evidence="8">
    <name type="scientific">marine metagenome</name>
    <dbReference type="NCBI Taxonomy" id="408172"/>
    <lineage>
        <taxon>unclassified sequences</taxon>
        <taxon>metagenomes</taxon>
        <taxon>ecological metagenomes</taxon>
    </lineage>
</organism>
<evidence type="ECO:0000313" key="8">
    <source>
        <dbReference type="EMBL" id="SVA28777.1"/>
    </source>
</evidence>
<gene>
    <name evidence="8" type="ORF">METZ01_LOCUS81631</name>
</gene>
<dbReference type="GO" id="GO:0009423">
    <property type="term" value="P:chorismate biosynthetic process"/>
    <property type="evidence" value="ECO:0007669"/>
    <property type="project" value="UniProtKB-UniPathway"/>
</dbReference>
<dbReference type="EC" id="4.2.3.5" evidence="3"/>
<dbReference type="NCBIfam" id="TIGR00033">
    <property type="entry name" value="aroC"/>
    <property type="match status" value="1"/>
</dbReference>
<keyword evidence="4" id="KW-0028">Amino-acid biosynthesis</keyword>
<dbReference type="InterPro" id="IPR035904">
    <property type="entry name" value="Chorismate_synth_AroC_sf"/>
</dbReference>
<dbReference type="GO" id="GO:0008652">
    <property type="term" value="P:amino acid biosynthetic process"/>
    <property type="evidence" value="ECO:0007669"/>
    <property type="project" value="UniProtKB-KW"/>
</dbReference>
<comment type="pathway">
    <text evidence="1">Metabolic intermediate biosynthesis; chorismate biosynthesis; chorismate from D-erythrose 4-phosphate and phosphoenolpyruvate: step 7/7.</text>
</comment>
<dbReference type="GO" id="GO:0005829">
    <property type="term" value="C:cytosol"/>
    <property type="evidence" value="ECO:0007669"/>
    <property type="project" value="TreeGrafter"/>
</dbReference>
<dbReference type="SUPFAM" id="SSF103263">
    <property type="entry name" value="Chorismate synthase, AroC"/>
    <property type="match status" value="1"/>
</dbReference>
<evidence type="ECO:0000256" key="6">
    <source>
        <dbReference type="ARBA" id="ARBA00023239"/>
    </source>
</evidence>
<evidence type="ECO:0000256" key="2">
    <source>
        <dbReference type="ARBA" id="ARBA00008014"/>
    </source>
</evidence>
<dbReference type="EMBL" id="UINC01006643">
    <property type="protein sequence ID" value="SVA28777.1"/>
    <property type="molecule type" value="Genomic_DNA"/>
</dbReference>
<dbReference type="InterPro" id="IPR020541">
    <property type="entry name" value="Chorismate_synthase_CS"/>
</dbReference>
<evidence type="ECO:0000256" key="1">
    <source>
        <dbReference type="ARBA" id="ARBA00005044"/>
    </source>
</evidence>
<dbReference type="PIRSF" id="PIRSF001456">
    <property type="entry name" value="Chorismate_synth"/>
    <property type="match status" value="1"/>
</dbReference>
<dbReference type="PANTHER" id="PTHR21085">
    <property type="entry name" value="CHORISMATE SYNTHASE"/>
    <property type="match status" value="1"/>
</dbReference>
<comment type="similarity">
    <text evidence="2">Belongs to the chorismate synthase family.</text>
</comment>